<dbReference type="Proteomes" id="UP000830395">
    <property type="component" value="Chromosome 15"/>
</dbReference>
<proteinExistence type="predicted"/>
<organism evidence="1 2">
    <name type="scientific">Pangasius djambal</name>
    <dbReference type="NCBI Taxonomy" id="1691987"/>
    <lineage>
        <taxon>Eukaryota</taxon>
        <taxon>Metazoa</taxon>
        <taxon>Chordata</taxon>
        <taxon>Craniata</taxon>
        <taxon>Vertebrata</taxon>
        <taxon>Euteleostomi</taxon>
        <taxon>Actinopterygii</taxon>
        <taxon>Neopterygii</taxon>
        <taxon>Teleostei</taxon>
        <taxon>Ostariophysi</taxon>
        <taxon>Siluriformes</taxon>
        <taxon>Pangasiidae</taxon>
        <taxon>Pangasius</taxon>
    </lineage>
</organism>
<dbReference type="EMBL" id="CM040989">
    <property type="protein sequence ID" value="MCJ8740961.1"/>
    <property type="molecule type" value="Genomic_DNA"/>
</dbReference>
<keyword evidence="2" id="KW-1185">Reference proteome</keyword>
<protein>
    <submittedName>
        <fullName evidence="1">Uncharacterized protein</fullName>
    </submittedName>
</protein>
<gene>
    <name evidence="1" type="ORF">PDJAM_G00065210</name>
</gene>
<reference evidence="1" key="1">
    <citation type="submission" date="2020-02" db="EMBL/GenBank/DDBJ databases">
        <title>Genome sequencing of the panga catfish, Pangasius djambal.</title>
        <authorList>
            <person name="Wen M."/>
            <person name="Zahm M."/>
            <person name="Roques C."/>
            <person name="Cabau C."/>
            <person name="Klopp C."/>
            <person name="Donnadieu C."/>
            <person name="Jouanno E."/>
            <person name="Avarre J.-C."/>
            <person name="Campet M."/>
            <person name="Ha T."/>
            <person name="Dugue R."/>
            <person name="Lampietro C."/>
            <person name="Louis A."/>
            <person name="Herpin A."/>
            <person name="Echchiki A."/>
            <person name="Berthelot C."/>
            <person name="Parey E."/>
            <person name="Roest-Crollius H."/>
            <person name="Braasch I."/>
            <person name="Postlethwait J.H."/>
            <person name="Bobe J."/>
            <person name="Montfort J."/>
            <person name="Bouchez O."/>
            <person name="Begum T."/>
            <person name="Schartl M."/>
            <person name="Gustiano R."/>
            <person name="Guiguen Y."/>
        </authorList>
    </citation>
    <scope>NUCLEOTIDE SEQUENCE</scope>
    <source>
        <strain evidence="1">Pdj_M5554</strain>
    </source>
</reference>
<name>A0ACC5YYW0_9TELE</name>
<evidence type="ECO:0000313" key="1">
    <source>
        <dbReference type="EMBL" id="MCJ8740961.1"/>
    </source>
</evidence>
<comment type="caution">
    <text evidence="1">The sequence shown here is derived from an EMBL/GenBank/DDBJ whole genome shotgun (WGS) entry which is preliminary data.</text>
</comment>
<accession>A0ACC5YYW0</accession>
<sequence>MKCFSRYLPYLFRPPSSILSSSCHTEGQLQYPPRSQLPRHTVAYKHGCPGLHFPKHTNSITFTALATAATLHPLTLAASLLIPWPDKYSGETSPCKGFLLQRSLYFAGKEGLLERQGTNLGHGSVVSRRRTADFYDWFIELFQCVFYDSPEGKDCSPCPKAPEEWLTMHSYARSVWNESSLKAAFHQGLSPHRDGLERQADSVLLD</sequence>
<evidence type="ECO:0000313" key="2">
    <source>
        <dbReference type="Proteomes" id="UP000830395"/>
    </source>
</evidence>